<dbReference type="CDD" id="cd05374">
    <property type="entry name" value="17beta-HSD-like_SDR_c"/>
    <property type="match status" value="1"/>
</dbReference>
<dbReference type="Proteomes" id="UP000664052">
    <property type="component" value="Unassembled WGS sequence"/>
</dbReference>
<dbReference type="SMART" id="SM00822">
    <property type="entry name" value="PKS_KR"/>
    <property type="match status" value="1"/>
</dbReference>
<evidence type="ECO:0000259" key="4">
    <source>
        <dbReference type="SMART" id="SM00822"/>
    </source>
</evidence>
<evidence type="ECO:0000313" key="6">
    <source>
        <dbReference type="Proteomes" id="UP000664052"/>
    </source>
</evidence>
<dbReference type="NCBIfam" id="NF005065">
    <property type="entry name" value="PRK06482.1"/>
    <property type="match status" value="1"/>
</dbReference>
<dbReference type="Gene3D" id="3.40.50.720">
    <property type="entry name" value="NAD(P)-binding Rossmann-like Domain"/>
    <property type="match status" value="1"/>
</dbReference>
<protein>
    <submittedName>
        <fullName evidence="5">SDR family oxidoreductase</fullName>
    </submittedName>
</protein>
<dbReference type="InterPro" id="IPR002347">
    <property type="entry name" value="SDR_fam"/>
</dbReference>
<dbReference type="EMBL" id="JAFIMU010000015">
    <property type="protein sequence ID" value="MBN8232949.1"/>
    <property type="molecule type" value="Genomic_DNA"/>
</dbReference>
<evidence type="ECO:0000256" key="2">
    <source>
        <dbReference type="ARBA" id="ARBA00023002"/>
    </source>
</evidence>
<sequence>MKTWFITGASSGIGRILTEQLLAQGHRVAATLRRTEVLDALKAKHGERLWVARLDVTDAAQVEAVVGRAFTELGRVDVVVSNAGYGVFGAAEETEDAQLRRVLDTNLLGSIHLIRAFIPRLREQGGGHILQVSSEGGQMAYPAFSAYHASKWGIEGYVESVAQEVAPFGIALTLVEPGPTRTNFGDNLVRTRELAVYAPTPVGAVRAALANGSFEINGDADKTARAIIDVAEETPAPRRRTLGSTAYHSVQRALRQRLDELESQREVALSTDCD</sequence>
<name>A0ABS3DNN6_9BACT</name>
<dbReference type="SUPFAM" id="SSF51735">
    <property type="entry name" value="NAD(P)-binding Rossmann-fold domains"/>
    <property type="match status" value="1"/>
</dbReference>
<reference evidence="5 6" key="1">
    <citation type="submission" date="2021-02" db="EMBL/GenBank/DDBJ databases">
        <title>De Novo genome assembly of isolated myxobacteria.</title>
        <authorList>
            <person name="Stevens D.C."/>
        </authorList>
    </citation>
    <scope>NUCLEOTIDE SEQUENCE [LARGE SCALE GENOMIC DNA]</scope>
    <source>
        <strain evidence="5 6">ATCC 29039</strain>
    </source>
</reference>
<dbReference type="Pfam" id="PF00106">
    <property type="entry name" value="adh_short"/>
    <property type="match status" value="1"/>
</dbReference>
<feature type="domain" description="Ketoreductase" evidence="4">
    <location>
        <begin position="2"/>
        <end position="178"/>
    </location>
</feature>
<comment type="caution">
    <text evidence="5">The sequence shown here is derived from an EMBL/GenBank/DDBJ whole genome shotgun (WGS) entry which is preliminary data.</text>
</comment>
<evidence type="ECO:0000256" key="1">
    <source>
        <dbReference type="ARBA" id="ARBA00006484"/>
    </source>
</evidence>
<proteinExistence type="inferred from homology"/>
<keyword evidence="6" id="KW-1185">Reference proteome</keyword>
<evidence type="ECO:0000313" key="5">
    <source>
        <dbReference type="EMBL" id="MBN8232949.1"/>
    </source>
</evidence>
<dbReference type="PRINTS" id="PR00080">
    <property type="entry name" value="SDRFAMILY"/>
</dbReference>
<accession>A0ABS3DNN6</accession>
<evidence type="ECO:0000256" key="3">
    <source>
        <dbReference type="RuleBase" id="RU000363"/>
    </source>
</evidence>
<dbReference type="RefSeq" id="WP_207057507.1">
    <property type="nucleotide sequence ID" value="NZ_JAFIMU010000015.1"/>
</dbReference>
<dbReference type="PRINTS" id="PR00081">
    <property type="entry name" value="GDHRDH"/>
</dbReference>
<dbReference type="PANTHER" id="PTHR43976:SF16">
    <property type="entry name" value="SHORT-CHAIN DEHYDROGENASE_REDUCTASE FAMILY PROTEIN"/>
    <property type="match status" value="1"/>
</dbReference>
<dbReference type="PANTHER" id="PTHR43976">
    <property type="entry name" value="SHORT CHAIN DEHYDROGENASE"/>
    <property type="match status" value="1"/>
</dbReference>
<keyword evidence="2" id="KW-0560">Oxidoreductase</keyword>
<dbReference type="InterPro" id="IPR051911">
    <property type="entry name" value="SDR_oxidoreductase"/>
</dbReference>
<gene>
    <name evidence="5" type="ORF">JYK02_36095</name>
</gene>
<dbReference type="InterPro" id="IPR036291">
    <property type="entry name" value="NAD(P)-bd_dom_sf"/>
</dbReference>
<organism evidence="5 6">
    <name type="scientific">Corallococcus macrosporus</name>
    <dbReference type="NCBI Taxonomy" id="35"/>
    <lineage>
        <taxon>Bacteria</taxon>
        <taxon>Pseudomonadati</taxon>
        <taxon>Myxococcota</taxon>
        <taxon>Myxococcia</taxon>
        <taxon>Myxococcales</taxon>
        <taxon>Cystobacterineae</taxon>
        <taxon>Myxococcaceae</taxon>
        <taxon>Corallococcus</taxon>
    </lineage>
</organism>
<dbReference type="InterPro" id="IPR057326">
    <property type="entry name" value="KR_dom"/>
</dbReference>
<comment type="similarity">
    <text evidence="1 3">Belongs to the short-chain dehydrogenases/reductases (SDR) family.</text>
</comment>